<protein>
    <submittedName>
        <fullName evidence="3">Cyanovirin-N</fullName>
    </submittedName>
</protein>
<evidence type="ECO:0000313" key="4">
    <source>
        <dbReference type="Proteomes" id="UP000813461"/>
    </source>
</evidence>
<organism evidence="3 4">
    <name type="scientific">Paraphoma chrysanthemicola</name>
    <dbReference type="NCBI Taxonomy" id="798071"/>
    <lineage>
        <taxon>Eukaryota</taxon>
        <taxon>Fungi</taxon>
        <taxon>Dikarya</taxon>
        <taxon>Ascomycota</taxon>
        <taxon>Pezizomycotina</taxon>
        <taxon>Dothideomycetes</taxon>
        <taxon>Pleosporomycetidae</taxon>
        <taxon>Pleosporales</taxon>
        <taxon>Pleosporineae</taxon>
        <taxon>Phaeosphaeriaceae</taxon>
        <taxon>Paraphoma</taxon>
    </lineage>
</organism>
<dbReference type="AlphaFoldDB" id="A0A8K0QUU3"/>
<accession>A0A8K0QUU3</accession>
<feature type="signal peptide" evidence="1">
    <location>
        <begin position="1"/>
        <end position="20"/>
    </location>
</feature>
<name>A0A8K0QUU3_9PLEO</name>
<sequence length="128" mass="14736">MFCLNNFFIYLSLFLPLVMAGGFSKTCDECIIHYHLICKCYTGKGVREYLISTLNLNPIIGNQRGALTYPGSGYSDTCHYEEIKVNKDKRIFLSAWCWMDDPLWENERKTSIELTHIITNRNGVLVAD</sequence>
<dbReference type="EMBL" id="JAGMVJ010000029">
    <property type="protein sequence ID" value="KAH7069455.1"/>
    <property type="molecule type" value="Genomic_DNA"/>
</dbReference>
<evidence type="ECO:0000259" key="2">
    <source>
        <dbReference type="Pfam" id="PF08881"/>
    </source>
</evidence>
<proteinExistence type="predicted"/>
<dbReference type="InterPro" id="IPR011058">
    <property type="entry name" value="Cyanovirin-N"/>
</dbReference>
<keyword evidence="1" id="KW-0732">Signal</keyword>
<keyword evidence="4" id="KW-1185">Reference proteome</keyword>
<feature type="domain" description="Cyanovirin-N" evidence="2">
    <location>
        <begin position="23"/>
        <end position="126"/>
    </location>
</feature>
<gene>
    <name evidence="3" type="ORF">FB567DRAFT_613499</name>
</gene>
<dbReference type="Gene3D" id="2.30.60.10">
    <property type="entry name" value="Cyanovirin-N"/>
    <property type="match status" value="1"/>
</dbReference>
<feature type="chain" id="PRO_5035474514" evidence="1">
    <location>
        <begin position="21"/>
        <end position="128"/>
    </location>
</feature>
<dbReference type="InterPro" id="IPR036673">
    <property type="entry name" value="Cyanovirin-N_sf"/>
</dbReference>
<reference evidence="3" key="1">
    <citation type="journal article" date="2021" name="Nat. Commun.">
        <title>Genetic determinants of endophytism in the Arabidopsis root mycobiome.</title>
        <authorList>
            <person name="Mesny F."/>
            <person name="Miyauchi S."/>
            <person name="Thiergart T."/>
            <person name="Pickel B."/>
            <person name="Atanasova L."/>
            <person name="Karlsson M."/>
            <person name="Huettel B."/>
            <person name="Barry K.W."/>
            <person name="Haridas S."/>
            <person name="Chen C."/>
            <person name="Bauer D."/>
            <person name="Andreopoulos W."/>
            <person name="Pangilinan J."/>
            <person name="LaButti K."/>
            <person name="Riley R."/>
            <person name="Lipzen A."/>
            <person name="Clum A."/>
            <person name="Drula E."/>
            <person name="Henrissat B."/>
            <person name="Kohler A."/>
            <person name="Grigoriev I.V."/>
            <person name="Martin F.M."/>
            <person name="Hacquard S."/>
        </authorList>
    </citation>
    <scope>NUCLEOTIDE SEQUENCE</scope>
    <source>
        <strain evidence="3">MPI-SDFR-AT-0120</strain>
    </source>
</reference>
<comment type="caution">
    <text evidence="3">The sequence shown here is derived from an EMBL/GenBank/DDBJ whole genome shotgun (WGS) entry which is preliminary data.</text>
</comment>
<dbReference type="Proteomes" id="UP000813461">
    <property type="component" value="Unassembled WGS sequence"/>
</dbReference>
<dbReference type="Pfam" id="PF08881">
    <property type="entry name" value="CVNH"/>
    <property type="match status" value="1"/>
</dbReference>
<evidence type="ECO:0000313" key="3">
    <source>
        <dbReference type="EMBL" id="KAH7069455.1"/>
    </source>
</evidence>
<dbReference type="OrthoDB" id="10359987at2759"/>
<evidence type="ECO:0000256" key="1">
    <source>
        <dbReference type="SAM" id="SignalP"/>
    </source>
</evidence>
<dbReference type="SUPFAM" id="SSF51322">
    <property type="entry name" value="Cyanovirin-N"/>
    <property type="match status" value="1"/>
</dbReference>